<gene>
    <name evidence="2" type="ORF">LX59_02729</name>
</gene>
<dbReference type="Proteomes" id="UP000319627">
    <property type="component" value="Unassembled WGS sequence"/>
</dbReference>
<proteinExistence type="predicted"/>
<organism evidence="2 3">
    <name type="scientific">Azomonas agilis</name>
    <dbReference type="NCBI Taxonomy" id="116849"/>
    <lineage>
        <taxon>Bacteria</taxon>
        <taxon>Pseudomonadati</taxon>
        <taxon>Pseudomonadota</taxon>
        <taxon>Gammaproteobacteria</taxon>
        <taxon>Pseudomonadales</taxon>
        <taxon>Pseudomonadaceae</taxon>
        <taxon>Azomonas</taxon>
    </lineage>
</organism>
<evidence type="ECO:0000313" key="2">
    <source>
        <dbReference type="EMBL" id="TWH64178.1"/>
    </source>
</evidence>
<evidence type="ECO:0000313" key="3">
    <source>
        <dbReference type="Proteomes" id="UP000319627"/>
    </source>
</evidence>
<feature type="domain" description="RES" evidence="1">
    <location>
        <begin position="14"/>
        <end position="144"/>
    </location>
</feature>
<sequence>MRLFRVTHKNFAGVFNGRGASFEDGARWNSSGHPVIYFALDMATALVEAANYLPSPRLVPAAFCKAIYEVKDPSITILDLKSLPEDWQSFPYPVSTQEIGDRFLDGGETLLLLVPSVALSIGGGHVIAVANPNHPEIATITLLETEQPVYAERMFKGIY</sequence>
<protein>
    <submittedName>
        <fullName evidence="2">RES domain-containing protein</fullName>
    </submittedName>
</protein>
<dbReference type="EMBL" id="VLKG01000012">
    <property type="protein sequence ID" value="TWH64178.1"/>
    <property type="molecule type" value="Genomic_DNA"/>
</dbReference>
<evidence type="ECO:0000259" key="1">
    <source>
        <dbReference type="SMART" id="SM00953"/>
    </source>
</evidence>
<dbReference type="Pfam" id="PF08808">
    <property type="entry name" value="RES"/>
    <property type="match status" value="1"/>
</dbReference>
<dbReference type="AlphaFoldDB" id="A0A562I0H7"/>
<comment type="caution">
    <text evidence="2">The sequence shown here is derived from an EMBL/GenBank/DDBJ whole genome shotgun (WGS) entry which is preliminary data.</text>
</comment>
<accession>A0A562I0H7</accession>
<keyword evidence="3" id="KW-1185">Reference proteome</keyword>
<dbReference type="OrthoDB" id="9789501at2"/>
<name>A0A562I0H7_9GAMM</name>
<dbReference type="InterPro" id="IPR014914">
    <property type="entry name" value="RES_dom"/>
</dbReference>
<reference evidence="2 3" key="1">
    <citation type="submission" date="2019-07" db="EMBL/GenBank/DDBJ databases">
        <title>Genomic Encyclopedia of Type Strains, Phase I: the one thousand microbial genomes (KMG-I) project.</title>
        <authorList>
            <person name="Kyrpides N."/>
        </authorList>
    </citation>
    <scope>NUCLEOTIDE SEQUENCE [LARGE SCALE GENOMIC DNA]</scope>
    <source>
        <strain evidence="2 3">DSM 375</strain>
    </source>
</reference>
<dbReference type="SMART" id="SM00953">
    <property type="entry name" value="RES"/>
    <property type="match status" value="1"/>
</dbReference>